<evidence type="ECO:0000313" key="4">
    <source>
        <dbReference type="Proteomes" id="UP000636891"/>
    </source>
</evidence>
<dbReference type="InterPro" id="IPR011234">
    <property type="entry name" value="Fumarylacetoacetase-like_C"/>
</dbReference>
<dbReference type="Pfam" id="PF01557">
    <property type="entry name" value="FAA_hydrolase"/>
    <property type="match status" value="1"/>
</dbReference>
<name>A0ABR7CJC6_9BACT</name>
<dbReference type="SUPFAM" id="SSF56529">
    <property type="entry name" value="FAH"/>
    <property type="match status" value="1"/>
</dbReference>
<dbReference type="GO" id="GO:0016787">
    <property type="term" value="F:hydrolase activity"/>
    <property type="evidence" value="ECO:0007669"/>
    <property type="project" value="UniProtKB-KW"/>
</dbReference>
<dbReference type="EMBL" id="JACOOK010000001">
    <property type="protein sequence ID" value="MBC5615742.1"/>
    <property type="molecule type" value="Genomic_DNA"/>
</dbReference>
<comment type="caution">
    <text evidence="3">The sequence shown here is derived from an EMBL/GenBank/DDBJ whole genome shotgun (WGS) entry which is preliminary data.</text>
</comment>
<evidence type="ECO:0000313" key="3">
    <source>
        <dbReference type="EMBL" id="MBC5615742.1"/>
    </source>
</evidence>
<keyword evidence="4" id="KW-1185">Reference proteome</keyword>
<evidence type="ECO:0000256" key="1">
    <source>
        <dbReference type="ARBA" id="ARBA00022723"/>
    </source>
</evidence>
<proteinExistence type="predicted"/>
<evidence type="ECO:0000259" key="2">
    <source>
        <dbReference type="Pfam" id="PF01557"/>
    </source>
</evidence>
<organism evidence="3 4">
    <name type="scientific">Alistipes hominis</name>
    <dbReference type="NCBI Taxonomy" id="2763015"/>
    <lineage>
        <taxon>Bacteria</taxon>
        <taxon>Pseudomonadati</taxon>
        <taxon>Bacteroidota</taxon>
        <taxon>Bacteroidia</taxon>
        <taxon>Bacteroidales</taxon>
        <taxon>Rikenellaceae</taxon>
        <taxon>Alistipes</taxon>
    </lineage>
</organism>
<accession>A0ABR7CJC6</accession>
<dbReference type="InterPro" id="IPR036663">
    <property type="entry name" value="Fumarylacetoacetase_C_sf"/>
</dbReference>
<dbReference type="RefSeq" id="WP_118656302.1">
    <property type="nucleotide sequence ID" value="NZ_JACOOK010000001.1"/>
</dbReference>
<dbReference type="PANTHER" id="PTHR11820:SF7">
    <property type="entry name" value="ACYLPYRUVASE FAHD1, MITOCHONDRIAL"/>
    <property type="match status" value="1"/>
</dbReference>
<sequence length="207" mass="23427">MKIICIGRNYAEHVAELDHTRDLPGKPQFFMKPDTALLRNNDPFYVPAFSRDLHYETELVVRINRVGKAIEERFAPRYYDEVGLGIDFTARDLQRECIAGGLPWEIGKAFDHSAALSPQFFPLAELGGDVQRLHFEMSLNDEVRQRGDTSQMIFGVNRVIAYVSQFVTLKIGDLIYTGTPVGVGPVRPGDRIRASLEGRLLLDFDIK</sequence>
<gene>
    <name evidence="3" type="ORF">H8S08_01735</name>
</gene>
<feature type="domain" description="Fumarylacetoacetase-like C-terminal" evidence="2">
    <location>
        <begin position="2"/>
        <end position="198"/>
    </location>
</feature>
<dbReference type="PANTHER" id="PTHR11820">
    <property type="entry name" value="ACYLPYRUVASE"/>
    <property type="match status" value="1"/>
</dbReference>
<keyword evidence="1" id="KW-0479">Metal-binding</keyword>
<dbReference type="Gene3D" id="3.90.850.10">
    <property type="entry name" value="Fumarylacetoacetase-like, C-terminal domain"/>
    <property type="match status" value="1"/>
</dbReference>
<dbReference type="Proteomes" id="UP000636891">
    <property type="component" value="Unassembled WGS sequence"/>
</dbReference>
<reference evidence="3 4" key="1">
    <citation type="submission" date="2020-08" db="EMBL/GenBank/DDBJ databases">
        <title>Genome public.</title>
        <authorList>
            <person name="Liu C."/>
            <person name="Sun Q."/>
        </authorList>
    </citation>
    <scope>NUCLEOTIDE SEQUENCE [LARGE SCALE GENOMIC DNA]</scope>
    <source>
        <strain evidence="3 4">New-7</strain>
    </source>
</reference>
<protein>
    <submittedName>
        <fullName evidence="3">Fumarylacetoacetate hydrolase family protein</fullName>
    </submittedName>
</protein>
<keyword evidence="3" id="KW-0378">Hydrolase</keyword>